<sequence>RLVDSNCWAVNVVIGHVIPCICLLVVCGLEDRNSIIPTRHVLLITIVGMLFYVKPHRFCLAMVSLVARSADQGVLDQ</sequence>
<reference evidence="2 3" key="1">
    <citation type="journal article" date="2021" name="BMC Genomics">
        <title>Datura genome reveals duplications of psychoactive alkaloid biosynthetic genes and high mutation rate following tissue culture.</title>
        <authorList>
            <person name="Rajewski A."/>
            <person name="Carter-House D."/>
            <person name="Stajich J."/>
            <person name="Litt A."/>
        </authorList>
    </citation>
    <scope>NUCLEOTIDE SEQUENCE [LARGE SCALE GENOMIC DNA]</scope>
    <source>
        <strain evidence="2">AR-01</strain>
    </source>
</reference>
<feature type="non-terminal residue" evidence="2">
    <location>
        <position position="1"/>
    </location>
</feature>
<keyword evidence="1" id="KW-1133">Transmembrane helix</keyword>
<evidence type="ECO:0000313" key="2">
    <source>
        <dbReference type="EMBL" id="MCD7450802.1"/>
    </source>
</evidence>
<keyword evidence="1" id="KW-0472">Membrane</keyword>
<keyword evidence="1" id="KW-0812">Transmembrane</keyword>
<keyword evidence="3" id="KW-1185">Reference proteome</keyword>
<name>A0ABS8RW03_DATST</name>
<evidence type="ECO:0000256" key="1">
    <source>
        <dbReference type="SAM" id="Phobius"/>
    </source>
</evidence>
<dbReference type="EMBL" id="JACEIK010000145">
    <property type="protein sequence ID" value="MCD7450802.1"/>
    <property type="molecule type" value="Genomic_DNA"/>
</dbReference>
<gene>
    <name evidence="2" type="ORF">HAX54_008544</name>
</gene>
<feature type="non-terminal residue" evidence="2">
    <location>
        <position position="77"/>
    </location>
</feature>
<dbReference type="Proteomes" id="UP000823775">
    <property type="component" value="Unassembled WGS sequence"/>
</dbReference>
<evidence type="ECO:0000313" key="3">
    <source>
        <dbReference type="Proteomes" id="UP000823775"/>
    </source>
</evidence>
<protein>
    <submittedName>
        <fullName evidence="2">Uncharacterized protein</fullName>
    </submittedName>
</protein>
<accession>A0ABS8RW03</accession>
<proteinExistence type="predicted"/>
<feature type="transmembrane region" description="Helical" evidence="1">
    <location>
        <begin position="35"/>
        <end position="53"/>
    </location>
</feature>
<comment type="caution">
    <text evidence="2">The sequence shown here is derived from an EMBL/GenBank/DDBJ whole genome shotgun (WGS) entry which is preliminary data.</text>
</comment>
<feature type="transmembrane region" description="Helical" evidence="1">
    <location>
        <begin position="7"/>
        <end position="29"/>
    </location>
</feature>
<organism evidence="2 3">
    <name type="scientific">Datura stramonium</name>
    <name type="common">Jimsonweed</name>
    <name type="synonym">Common thornapple</name>
    <dbReference type="NCBI Taxonomy" id="4076"/>
    <lineage>
        <taxon>Eukaryota</taxon>
        <taxon>Viridiplantae</taxon>
        <taxon>Streptophyta</taxon>
        <taxon>Embryophyta</taxon>
        <taxon>Tracheophyta</taxon>
        <taxon>Spermatophyta</taxon>
        <taxon>Magnoliopsida</taxon>
        <taxon>eudicotyledons</taxon>
        <taxon>Gunneridae</taxon>
        <taxon>Pentapetalae</taxon>
        <taxon>asterids</taxon>
        <taxon>lamiids</taxon>
        <taxon>Solanales</taxon>
        <taxon>Solanaceae</taxon>
        <taxon>Solanoideae</taxon>
        <taxon>Datureae</taxon>
        <taxon>Datura</taxon>
    </lineage>
</organism>